<keyword evidence="4" id="KW-0547">Nucleotide-binding</keyword>
<dbReference type="NCBIfam" id="TIGR02315">
    <property type="entry name" value="ABC_phnC"/>
    <property type="match status" value="1"/>
</dbReference>
<feature type="domain" description="ABC transporter" evidence="8">
    <location>
        <begin position="14"/>
        <end position="258"/>
    </location>
</feature>
<evidence type="ECO:0000313" key="9">
    <source>
        <dbReference type="EMBL" id="MCZ2722594.1"/>
    </source>
</evidence>
<proteinExistence type="predicted"/>
<evidence type="ECO:0000256" key="5">
    <source>
        <dbReference type="ARBA" id="ARBA00022840"/>
    </source>
</evidence>
<dbReference type="Proteomes" id="UP001149719">
    <property type="component" value="Unassembled WGS sequence"/>
</dbReference>
<comment type="caution">
    <text evidence="9">The sequence shown here is derived from an EMBL/GenBank/DDBJ whole genome shotgun (WGS) entry which is preliminary data.</text>
</comment>
<evidence type="ECO:0000256" key="1">
    <source>
        <dbReference type="ARBA" id="ARBA00004417"/>
    </source>
</evidence>
<dbReference type="RefSeq" id="WP_269126331.1">
    <property type="nucleotide sequence ID" value="NZ_JAPUBN010000018.1"/>
</dbReference>
<organism evidence="9 10">
    <name type="scientific">Marinomonas phaeophyticola</name>
    <dbReference type="NCBI Taxonomy" id="3004091"/>
    <lineage>
        <taxon>Bacteria</taxon>
        <taxon>Pseudomonadati</taxon>
        <taxon>Pseudomonadota</taxon>
        <taxon>Gammaproteobacteria</taxon>
        <taxon>Oceanospirillales</taxon>
        <taxon>Oceanospirillaceae</taxon>
        <taxon>Marinomonas</taxon>
    </lineage>
</organism>
<keyword evidence="2" id="KW-0813">Transport</keyword>
<evidence type="ECO:0000256" key="2">
    <source>
        <dbReference type="ARBA" id="ARBA00022448"/>
    </source>
</evidence>
<keyword evidence="6" id="KW-1278">Translocase</keyword>
<evidence type="ECO:0000256" key="7">
    <source>
        <dbReference type="ARBA" id="ARBA00023136"/>
    </source>
</evidence>
<dbReference type="InterPro" id="IPR050086">
    <property type="entry name" value="MetN_ABC_transporter-like"/>
</dbReference>
<keyword evidence="3" id="KW-1003">Cell membrane</keyword>
<dbReference type="InterPro" id="IPR017871">
    <property type="entry name" value="ABC_transporter-like_CS"/>
</dbReference>
<dbReference type="InterPro" id="IPR003439">
    <property type="entry name" value="ABC_transporter-like_ATP-bd"/>
</dbReference>
<keyword evidence="10" id="KW-1185">Reference proteome</keyword>
<dbReference type="SMART" id="SM00382">
    <property type="entry name" value="AAA"/>
    <property type="match status" value="1"/>
</dbReference>
<gene>
    <name evidence="9" type="primary">phnC</name>
    <name evidence="9" type="ORF">O1D97_13485</name>
</gene>
<evidence type="ECO:0000313" key="10">
    <source>
        <dbReference type="Proteomes" id="UP001149719"/>
    </source>
</evidence>
<dbReference type="SUPFAM" id="SSF52540">
    <property type="entry name" value="P-loop containing nucleoside triphosphate hydrolases"/>
    <property type="match status" value="1"/>
</dbReference>
<protein>
    <submittedName>
        <fullName evidence="9">Phosphonate ABC transporter ATP-binding protein</fullName>
    </submittedName>
</protein>
<evidence type="ECO:0000259" key="8">
    <source>
        <dbReference type="PROSITE" id="PS50893"/>
    </source>
</evidence>
<keyword evidence="7" id="KW-0472">Membrane</keyword>
<keyword evidence="5 9" id="KW-0067">ATP-binding</keyword>
<sequence>MPSHNAAQTNPSLLAIKGLKKEYTAGNPILKGIDININEPGIIAIIGPSGTGKSTLLRCINRLIDPTAGQIIFNDADLCQAKGSQLRKLRRQVGMVFQEYNLVERLTVIENVLTGRLGYMSAWNAWRRNFSQENINTAFNLLESVGLTEHAKKRADSLSGGQRQRVGIARAVMQDPKILLADEPTSSLDPKTAVEIMELLERFSAEKNIPALVNIHDVKLASRFAKRMIGMSNGVVVYDGPPEGITDEHLKTIYGGESWLV</sequence>
<evidence type="ECO:0000256" key="6">
    <source>
        <dbReference type="ARBA" id="ARBA00022967"/>
    </source>
</evidence>
<accession>A0ABT4JYH4</accession>
<dbReference type="PANTHER" id="PTHR43166">
    <property type="entry name" value="AMINO ACID IMPORT ATP-BINDING PROTEIN"/>
    <property type="match status" value="1"/>
</dbReference>
<dbReference type="PROSITE" id="PS00211">
    <property type="entry name" value="ABC_TRANSPORTER_1"/>
    <property type="match status" value="1"/>
</dbReference>
<dbReference type="CDD" id="cd03256">
    <property type="entry name" value="ABC_PhnC_transporter"/>
    <property type="match status" value="1"/>
</dbReference>
<dbReference type="Gene3D" id="3.40.50.300">
    <property type="entry name" value="P-loop containing nucleotide triphosphate hydrolases"/>
    <property type="match status" value="1"/>
</dbReference>
<name>A0ABT4JYH4_9GAMM</name>
<dbReference type="GO" id="GO:0005524">
    <property type="term" value="F:ATP binding"/>
    <property type="evidence" value="ECO:0007669"/>
    <property type="project" value="UniProtKB-KW"/>
</dbReference>
<reference evidence="9" key="1">
    <citation type="submission" date="2022-12" db="EMBL/GenBank/DDBJ databases">
        <title>Marinomonas 15G1-11 sp. nov, isolated from marine algae.</title>
        <authorList>
            <person name="Butt M."/>
            <person name="Choi D.G."/>
            <person name="Kim J.M."/>
            <person name="Lee J.K."/>
            <person name="Baek J.H."/>
            <person name="Jeon C.O."/>
        </authorList>
    </citation>
    <scope>NUCLEOTIDE SEQUENCE</scope>
    <source>
        <strain evidence="9">15G1-11</strain>
    </source>
</reference>
<dbReference type="InterPro" id="IPR003593">
    <property type="entry name" value="AAA+_ATPase"/>
</dbReference>
<dbReference type="InterPro" id="IPR012693">
    <property type="entry name" value="ABC_transpr_PhnC"/>
</dbReference>
<dbReference type="Pfam" id="PF00005">
    <property type="entry name" value="ABC_tran"/>
    <property type="match status" value="1"/>
</dbReference>
<dbReference type="InterPro" id="IPR027417">
    <property type="entry name" value="P-loop_NTPase"/>
</dbReference>
<dbReference type="PROSITE" id="PS50893">
    <property type="entry name" value="ABC_TRANSPORTER_2"/>
    <property type="match status" value="1"/>
</dbReference>
<comment type="subcellular location">
    <subcellularLocation>
        <location evidence="1">Cell inner membrane</location>
        <topology evidence="1">Peripheral membrane protein</topology>
    </subcellularLocation>
</comment>
<dbReference type="EMBL" id="JAPUBN010000018">
    <property type="protein sequence ID" value="MCZ2722594.1"/>
    <property type="molecule type" value="Genomic_DNA"/>
</dbReference>
<evidence type="ECO:0000256" key="4">
    <source>
        <dbReference type="ARBA" id="ARBA00022741"/>
    </source>
</evidence>
<evidence type="ECO:0000256" key="3">
    <source>
        <dbReference type="ARBA" id="ARBA00022475"/>
    </source>
</evidence>
<dbReference type="PANTHER" id="PTHR43166:SF6">
    <property type="entry name" value="PHOSPHONATES IMPORT ATP-BINDING PROTEIN PHNC"/>
    <property type="match status" value="1"/>
</dbReference>